<dbReference type="PANTHER" id="PTHR42953">
    <property type="entry name" value="HIGH-AFFINITY ZINC UPTAKE SYSTEM PROTEIN ZNUA-RELATED"/>
    <property type="match status" value="1"/>
</dbReference>
<dbReference type="Proteomes" id="UP000008495">
    <property type="component" value="Unassembled WGS sequence"/>
</dbReference>
<protein>
    <submittedName>
        <fullName evidence="6">Putative metal ABC transporter substrate-binding protein</fullName>
    </submittedName>
</protein>
<proteinExistence type="inferred from homology"/>
<dbReference type="eggNOG" id="COG0803">
    <property type="taxonomic scope" value="Bacteria"/>
</dbReference>
<evidence type="ECO:0000256" key="4">
    <source>
        <dbReference type="SAM" id="MobiDB-lite"/>
    </source>
</evidence>
<dbReference type="STRING" id="100225.SAMN05421595_2061"/>
<keyword evidence="3 5" id="KW-0732">Signal</keyword>
<dbReference type="AlphaFoldDB" id="K6VNG7"/>
<feature type="signal peptide" evidence="5">
    <location>
        <begin position="1"/>
        <end position="33"/>
    </location>
</feature>
<evidence type="ECO:0000256" key="1">
    <source>
        <dbReference type="ARBA" id="ARBA00011028"/>
    </source>
</evidence>
<dbReference type="Pfam" id="PF01297">
    <property type="entry name" value="ZnuA"/>
    <property type="match status" value="1"/>
</dbReference>
<keyword evidence="2" id="KW-0813">Transport</keyword>
<feature type="chain" id="PRO_5039228467" evidence="5">
    <location>
        <begin position="34"/>
        <end position="350"/>
    </location>
</feature>
<comment type="caution">
    <text evidence="6">The sequence shown here is derived from an EMBL/GenBank/DDBJ whole genome shotgun (WGS) entry which is preliminary data.</text>
</comment>
<evidence type="ECO:0000256" key="3">
    <source>
        <dbReference type="ARBA" id="ARBA00022729"/>
    </source>
</evidence>
<keyword evidence="7" id="KW-1185">Reference proteome</keyword>
<evidence type="ECO:0000256" key="5">
    <source>
        <dbReference type="SAM" id="SignalP"/>
    </source>
</evidence>
<evidence type="ECO:0000256" key="2">
    <source>
        <dbReference type="ARBA" id="ARBA00022448"/>
    </source>
</evidence>
<evidence type="ECO:0000313" key="7">
    <source>
        <dbReference type="Proteomes" id="UP000008495"/>
    </source>
</evidence>
<dbReference type="SUPFAM" id="SSF53807">
    <property type="entry name" value="Helical backbone' metal receptor"/>
    <property type="match status" value="1"/>
</dbReference>
<dbReference type="InterPro" id="IPR006127">
    <property type="entry name" value="ZnuA-like"/>
</dbReference>
<dbReference type="Gene3D" id="3.40.50.1980">
    <property type="entry name" value="Nitrogenase molybdenum iron protein domain"/>
    <property type="match status" value="2"/>
</dbReference>
<sequence>MTIFLIWFSLTSMNRRAAAAALLVAATTLSASACGTDSKSASSSGSKIEVVASFYPLQHIVERVGGAHVTVTNLTKPGVEPHDLELTPQDIAKVTSAKLAVYEKGLQPAVDKAVKEQNAKNAYDITKDVDLTLKATSDGHDHGDHKDHDHDHDSDHKGHDHETPTVSPHKTDDHKDDEKDPHFWLDPVRYAKAVKAVAAKLGEVDSAHKADYDKNADAFAKELNTLDTEFADGLKNCTNKKLVTSHAAFGYLAERYKLQQMSIAGISPDKEPDAARMAKITDFVKDNKVGTIYTETLVSPAVAQTIAKESGAQTAVLDPIEGINDKSAGKNYTEVMRANLATLKKGQTCS</sequence>
<dbReference type="PANTHER" id="PTHR42953:SF3">
    <property type="entry name" value="HIGH-AFFINITY ZINC UPTAKE SYSTEM PROTEIN ZNUA"/>
    <property type="match status" value="1"/>
</dbReference>
<organism evidence="6 7">
    <name type="scientific">Austwickia chelonae NBRC 105200</name>
    <dbReference type="NCBI Taxonomy" id="1184607"/>
    <lineage>
        <taxon>Bacteria</taxon>
        <taxon>Bacillati</taxon>
        <taxon>Actinomycetota</taxon>
        <taxon>Actinomycetes</taxon>
        <taxon>Micrococcales</taxon>
        <taxon>Dermatophilaceae</taxon>
        <taxon>Austwickia</taxon>
    </lineage>
</organism>
<dbReference type="InterPro" id="IPR050492">
    <property type="entry name" value="Bact_metal-bind_prot9"/>
</dbReference>
<dbReference type="EMBL" id="BAGZ01000003">
    <property type="protein sequence ID" value="GAB76925.1"/>
    <property type="molecule type" value="Genomic_DNA"/>
</dbReference>
<reference evidence="6 7" key="1">
    <citation type="submission" date="2012-08" db="EMBL/GenBank/DDBJ databases">
        <title>Whole genome shotgun sequence of Austwickia chelonae NBRC 105200.</title>
        <authorList>
            <person name="Yoshida I."/>
            <person name="Hosoyama A."/>
            <person name="Tsuchikane K."/>
            <person name="Katsumata H."/>
            <person name="Ando Y."/>
            <person name="Ohji S."/>
            <person name="Hamada M."/>
            <person name="Tamura T."/>
            <person name="Yamazoe A."/>
            <person name="Yamazaki S."/>
            <person name="Fujita N."/>
        </authorList>
    </citation>
    <scope>NUCLEOTIDE SEQUENCE [LARGE SCALE GENOMIC DNA]</scope>
    <source>
        <strain evidence="6 7">NBRC 105200</strain>
    </source>
</reference>
<dbReference type="GO" id="GO:0046872">
    <property type="term" value="F:metal ion binding"/>
    <property type="evidence" value="ECO:0007669"/>
    <property type="project" value="InterPro"/>
</dbReference>
<gene>
    <name evidence="6" type="ORF">AUCHE_03_01420</name>
</gene>
<name>K6VNG7_9MICO</name>
<feature type="region of interest" description="Disordered" evidence="4">
    <location>
        <begin position="136"/>
        <end position="180"/>
    </location>
</feature>
<evidence type="ECO:0000313" key="6">
    <source>
        <dbReference type="EMBL" id="GAB76925.1"/>
    </source>
</evidence>
<comment type="similarity">
    <text evidence="1">Belongs to the bacterial solute-binding protein 9 family.</text>
</comment>
<accession>K6VNG7</accession>
<dbReference type="GO" id="GO:0030001">
    <property type="term" value="P:metal ion transport"/>
    <property type="evidence" value="ECO:0007669"/>
    <property type="project" value="InterPro"/>
</dbReference>